<dbReference type="AlphaFoldDB" id="W5MV02"/>
<dbReference type="PANTHER" id="PTHR28489:SF3">
    <property type="entry name" value="PROTEIN RD3-LIKE"/>
    <property type="match status" value="1"/>
</dbReference>
<dbReference type="HOGENOM" id="CLU_113153_0_0_1"/>
<dbReference type="Ensembl" id="ENSLOCT00000012232.1">
    <property type="protein sequence ID" value="ENSLOCP00000012211.1"/>
    <property type="gene ID" value="ENSLOCG00000009985.1"/>
</dbReference>
<keyword evidence="2" id="KW-1185">Reference proteome</keyword>
<evidence type="ECO:0000313" key="1">
    <source>
        <dbReference type="Ensembl" id="ENSLOCP00000012211.1"/>
    </source>
</evidence>
<evidence type="ECO:0000313" key="2">
    <source>
        <dbReference type="Proteomes" id="UP000018468"/>
    </source>
</evidence>
<reference evidence="1" key="2">
    <citation type="submission" date="2025-08" db="UniProtKB">
        <authorList>
            <consortium name="Ensembl"/>
        </authorList>
    </citation>
    <scope>IDENTIFICATION</scope>
</reference>
<proteinExistence type="predicted"/>
<reference evidence="2" key="1">
    <citation type="submission" date="2011-12" db="EMBL/GenBank/DDBJ databases">
        <title>The Draft Genome of Lepisosteus oculatus.</title>
        <authorList>
            <consortium name="The Broad Institute Genome Assembly &amp; Analysis Group"/>
            <consortium name="Computational R&amp;D Group"/>
            <consortium name="and Sequencing Platform"/>
            <person name="Di Palma F."/>
            <person name="Alfoldi J."/>
            <person name="Johnson J."/>
            <person name="Berlin A."/>
            <person name="Gnerre S."/>
            <person name="Jaffe D."/>
            <person name="MacCallum I."/>
            <person name="Young S."/>
            <person name="Walker B.J."/>
            <person name="Lander E.S."/>
            <person name="Lindblad-Toh K."/>
        </authorList>
    </citation>
    <scope>NUCLEOTIDE SEQUENCE [LARGE SCALE GENOMIC DNA]</scope>
</reference>
<protein>
    <submittedName>
        <fullName evidence="1">RD3 like</fullName>
    </submittedName>
</protein>
<dbReference type="GeneTree" id="ENSGT00390000002089"/>
<sequence length="221" mass="25378">HRSARPLNPTMPLFGWMKWSRAEGERAGGRGQGAGVPGQMLIRELLWHVEERGRRARGAERAHQGGGGDRHWLPSYPSLRSLIPASEHRQLEHLCAQIQPAHIAAVLSRFREVLAGNEVLPWELVYVFKQVLKDFLSREEEEQQQLRLMEAWTSRYQMKQSFVTPTVPDCDDALREEIPTISSYVDRSMRGACPYLAQRVWDLPFYYPAPHNCPEAYSTTL</sequence>
<dbReference type="PANTHER" id="PTHR28489">
    <property type="entry name" value="RENTINAL DEGENERATION 3-LIKE"/>
    <property type="match status" value="1"/>
</dbReference>
<organism evidence="1 2">
    <name type="scientific">Lepisosteus oculatus</name>
    <name type="common">Spotted gar</name>
    <dbReference type="NCBI Taxonomy" id="7918"/>
    <lineage>
        <taxon>Eukaryota</taxon>
        <taxon>Metazoa</taxon>
        <taxon>Chordata</taxon>
        <taxon>Craniata</taxon>
        <taxon>Vertebrata</taxon>
        <taxon>Euteleostomi</taxon>
        <taxon>Actinopterygii</taxon>
        <taxon>Neopterygii</taxon>
        <taxon>Holostei</taxon>
        <taxon>Semionotiformes</taxon>
        <taxon>Lepisosteidae</taxon>
        <taxon>Lepisosteus</taxon>
    </lineage>
</organism>
<name>W5MV02_LEPOC</name>
<reference evidence="1" key="3">
    <citation type="submission" date="2025-09" db="UniProtKB">
        <authorList>
            <consortium name="Ensembl"/>
        </authorList>
    </citation>
    <scope>IDENTIFICATION</scope>
</reference>
<dbReference type="Pfam" id="PF14473">
    <property type="entry name" value="RD3"/>
    <property type="match status" value="1"/>
</dbReference>
<dbReference type="eggNOG" id="ENOG502QVRA">
    <property type="taxonomic scope" value="Eukaryota"/>
</dbReference>
<accession>W5MV02</accession>
<dbReference type="OMA" id="WMKWPKS"/>
<dbReference type="InterPro" id="IPR028092">
    <property type="entry name" value="RD3"/>
</dbReference>
<dbReference type="Bgee" id="ENSLOCG00000009985">
    <property type="expression patterns" value="Expressed in camera-type eye and 4 other cell types or tissues"/>
</dbReference>
<dbReference type="FunCoup" id="W5MV02">
    <property type="interactions" value="892"/>
</dbReference>
<dbReference type="EMBL" id="AHAT01003799">
    <property type="status" value="NOT_ANNOTATED_CDS"/>
    <property type="molecule type" value="Genomic_DNA"/>
</dbReference>
<dbReference type="Proteomes" id="UP000018468">
    <property type="component" value="Linkage group LG7"/>
</dbReference>
<dbReference type="EMBL" id="AHAT01003798">
    <property type="status" value="NOT_ANNOTATED_CDS"/>
    <property type="molecule type" value="Genomic_DNA"/>
</dbReference>
<dbReference type="InParanoid" id="W5MV02"/>
<dbReference type="STRING" id="7918.ENSLOCP00000012211"/>